<dbReference type="Proteomes" id="UP000256561">
    <property type="component" value="Unassembled WGS sequence"/>
</dbReference>
<dbReference type="SUPFAM" id="SSF51197">
    <property type="entry name" value="Clavaminate synthase-like"/>
    <property type="match status" value="1"/>
</dbReference>
<dbReference type="InterPro" id="IPR014710">
    <property type="entry name" value="RmlC-like_jellyroll"/>
</dbReference>
<dbReference type="PANTHER" id="PTHR12461:SF105">
    <property type="entry name" value="HYPOXIA-INDUCIBLE FACTOR 1-ALPHA INHIBITOR"/>
    <property type="match status" value="1"/>
</dbReference>
<evidence type="ECO:0000313" key="2">
    <source>
        <dbReference type="EMBL" id="RDV25585.1"/>
    </source>
</evidence>
<dbReference type="Gene3D" id="2.60.120.10">
    <property type="entry name" value="Jelly Rolls"/>
    <property type="match status" value="1"/>
</dbReference>
<sequence>MFGIDTRVKEICGADKDALSQMLVKEQQPVILRGLVSGWPLVEASRAGPESAVTYLKRFYNGKRSMIYQGPSEIRGRYFYNEQVSKLNYESHMGQIDGMLDSILATLGCDDAPSLYVASNAVDSHFPAMRAENDLTVPIENPDIPITPPLASIWIGNRSLASCHFDSLENIACCVAGRRRFVLFPPGQIANLYPGPLEMTPGGQAISMVDFYNPDFARYPNFRQALSVGQVAELKPGDAIYIPTMWWHQVEGLNDFNILINYWWSPSAAYLPAGMGALLHAMLGIRDKSAAEKAAWKTLFDYYVFGDSATAAKHLPPESQGILGPMDELKARRLRSLLLNQLNR</sequence>
<dbReference type="AlphaFoldDB" id="A0A3D8M785"/>
<reference evidence="3" key="1">
    <citation type="submission" date="2018-08" db="EMBL/GenBank/DDBJ databases">
        <authorList>
            <person name="Zhang J."/>
            <person name="Du Z.-J."/>
        </authorList>
    </citation>
    <scope>NUCLEOTIDE SEQUENCE [LARGE SCALE GENOMIC DNA]</scope>
    <source>
        <strain evidence="3">KCTC 52655</strain>
    </source>
</reference>
<dbReference type="RefSeq" id="WP_115593240.1">
    <property type="nucleotide sequence ID" value="NZ_QRHA01000006.1"/>
</dbReference>
<evidence type="ECO:0000313" key="3">
    <source>
        <dbReference type="Proteomes" id="UP000256561"/>
    </source>
</evidence>
<organism evidence="2 3">
    <name type="scientific">Alteromonas aestuariivivens</name>
    <dbReference type="NCBI Taxonomy" id="1938339"/>
    <lineage>
        <taxon>Bacteria</taxon>
        <taxon>Pseudomonadati</taxon>
        <taxon>Pseudomonadota</taxon>
        <taxon>Gammaproteobacteria</taxon>
        <taxon>Alteromonadales</taxon>
        <taxon>Alteromonadaceae</taxon>
        <taxon>Alteromonas/Salinimonas group</taxon>
        <taxon>Alteromonas</taxon>
    </lineage>
</organism>
<feature type="domain" description="JmjC" evidence="1">
    <location>
        <begin position="115"/>
        <end position="279"/>
    </location>
</feature>
<dbReference type="PROSITE" id="PS51184">
    <property type="entry name" value="JMJC"/>
    <property type="match status" value="1"/>
</dbReference>
<keyword evidence="3" id="KW-1185">Reference proteome</keyword>
<dbReference type="SMART" id="SM00558">
    <property type="entry name" value="JmjC"/>
    <property type="match status" value="1"/>
</dbReference>
<dbReference type="Pfam" id="PF13621">
    <property type="entry name" value="Cupin_8"/>
    <property type="match status" value="1"/>
</dbReference>
<name>A0A3D8M785_9ALTE</name>
<dbReference type="InterPro" id="IPR041667">
    <property type="entry name" value="Cupin_8"/>
</dbReference>
<protein>
    <submittedName>
        <fullName evidence="2">Cupin-like domain-containing protein</fullName>
    </submittedName>
</protein>
<dbReference type="OrthoDB" id="479699at2"/>
<dbReference type="InterPro" id="IPR003347">
    <property type="entry name" value="JmjC_dom"/>
</dbReference>
<accession>A0A3D8M785</accession>
<proteinExistence type="predicted"/>
<gene>
    <name evidence="2" type="ORF">DXV75_09860</name>
</gene>
<comment type="caution">
    <text evidence="2">The sequence shown here is derived from an EMBL/GenBank/DDBJ whole genome shotgun (WGS) entry which is preliminary data.</text>
</comment>
<dbReference type="PANTHER" id="PTHR12461">
    <property type="entry name" value="HYPOXIA-INDUCIBLE FACTOR 1 ALPHA INHIBITOR-RELATED"/>
    <property type="match status" value="1"/>
</dbReference>
<dbReference type="EMBL" id="QRHA01000006">
    <property type="protein sequence ID" value="RDV25585.1"/>
    <property type="molecule type" value="Genomic_DNA"/>
</dbReference>
<evidence type="ECO:0000259" key="1">
    <source>
        <dbReference type="PROSITE" id="PS51184"/>
    </source>
</evidence>